<dbReference type="Gene3D" id="1.10.10.10">
    <property type="entry name" value="Winged helix-like DNA-binding domain superfamily/Winged helix DNA-binding domain"/>
    <property type="match status" value="1"/>
</dbReference>
<keyword evidence="2" id="KW-0238">DNA-binding</keyword>
<proteinExistence type="predicted"/>
<dbReference type="PANTHER" id="PTHR42756:SF2">
    <property type="entry name" value="MARR FAMILY REGULATORY PROTEIN"/>
    <property type="match status" value="1"/>
</dbReference>
<dbReference type="SMART" id="SM00347">
    <property type="entry name" value="HTH_MARR"/>
    <property type="match status" value="1"/>
</dbReference>
<dbReference type="CDD" id="cd00090">
    <property type="entry name" value="HTH_ARSR"/>
    <property type="match status" value="1"/>
</dbReference>
<evidence type="ECO:0000256" key="1">
    <source>
        <dbReference type="ARBA" id="ARBA00023015"/>
    </source>
</evidence>
<dbReference type="Proteomes" id="UP000245695">
    <property type="component" value="Chromosome 1"/>
</dbReference>
<dbReference type="AlphaFoldDB" id="A0A2P2BWU0"/>
<dbReference type="InterPro" id="IPR023187">
    <property type="entry name" value="Tscrpt_reg_MarR-type_CS"/>
</dbReference>
<dbReference type="Pfam" id="PF01047">
    <property type="entry name" value="MarR"/>
    <property type="match status" value="1"/>
</dbReference>
<dbReference type="PROSITE" id="PS50995">
    <property type="entry name" value="HTH_MARR_2"/>
    <property type="match status" value="1"/>
</dbReference>
<keyword evidence="3" id="KW-0804">Transcription</keyword>
<keyword evidence="6" id="KW-1185">Reference proteome</keyword>
<keyword evidence="1" id="KW-0805">Transcription regulation</keyword>
<gene>
    <name evidence="5" type="ORF">FRIFI_2116</name>
</gene>
<dbReference type="RefSeq" id="WP_242977252.1">
    <property type="nucleotide sequence ID" value="NZ_LN650648.1"/>
</dbReference>
<organism evidence="5 6">
    <name type="scientific">Romboutsia hominis</name>
    <dbReference type="NCBI Taxonomy" id="1507512"/>
    <lineage>
        <taxon>Bacteria</taxon>
        <taxon>Bacillati</taxon>
        <taxon>Bacillota</taxon>
        <taxon>Clostridia</taxon>
        <taxon>Peptostreptococcales</taxon>
        <taxon>Peptostreptococcaceae</taxon>
        <taxon>Romboutsia</taxon>
    </lineage>
</organism>
<dbReference type="PRINTS" id="PR00598">
    <property type="entry name" value="HTHMARR"/>
</dbReference>
<dbReference type="KEGG" id="rhom:FRIFI_2116"/>
<evidence type="ECO:0000313" key="6">
    <source>
        <dbReference type="Proteomes" id="UP000245695"/>
    </source>
</evidence>
<dbReference type="EMBL" id="LN650648">
    <property type="protein sequence ID" value="CEI73644.1"/>
    <property type="molecule type" value="Genomic_DNA"/>
</dbReference>
<dbReference type="PROSITE" id="PS01117">
    <property type="entry name" value="HTH_MARR_1"/>
    <property type="match status" value="1"/>
</dbReference>
<dbReference type="InterPro" id="IPR036390">
    <property type="entry name" value="WH_DNA-bd_sf"/>
</dbReference>
<dbReference type="GO" id="GO:0003700">
    <property type="term" value="F:DNA-binding transcription factor activity"/>
    <property type="evidence" value="ECO:0007669"/>
    <property type="project" value="InterPro"/>
</dbReference>
<sequence length="191" mass="22059">MFVLQHVLSLSDLIKVKKLYNKIVAITTKMRYTNIVVYATTLKYVLYLGGDFLGKKREHIGRYISQIYRKGNSFISKGLNELGIGSGQVMFLLELYRQDGRNQEELSDVLNIDKGTTARAIKKLEEQGFLIREKNIDDKRAYKVYLTDKSKDLKNDIYTIMSSWEEVITSNLDKEESENMIILLKKICSAI</sequence>
<reference evidence="5 6" key="1">
    <citation type="submission" date="2014-09" db="EMBL/GenBank/DDBJ databases">
        <authorList>
            <person name="Hornung B.V."/>
        </authorList>
    </citation>
    <scope>NUCLEOTIDE SEQUENCE [LARGE SCALE GENOMIC DNA]</scope>
    <source>
        <strain evidence="5 6">FRIFI</strain>
    </source>
</reference>
<protein>
    <submittedName>
        <fullName evidence="5">Transcriptional regulator, MarR</fullName>
    </submittedName>
</protein>
<evidence type="ECO:0000256" key="2">
    <source>
        <dbReference type="ARBA" id="ARBA00023125"/>
    </source>
</evidence>
<evidence type="ECO:0000259" key="4">
    <source>
        <dbReference type="PROSITE" id="PS50995"/>
    </source>
</evidence>
<accession>A0A2P2BWU0</accession>
<evidence type="ECO:0000313" key="5">
    <source>
        <dbReference type="EMBL" id="CEI73644.1"/>
    </source>
</evidence>
<dbReference type="InterPro" id="IPR036388">
    <property type="entry name" value="WH-like_DNA-bd_sf"/>
</dbReference>
<feature type="domain" description="HTH marR-type" evidence="4">
    <location>
        <begin position="57"/>
        <end position="189"/>
    </location>
</feature>
<dbReference type="SUPFAM" id="SSF46785">
    <property type="entry name" value="Winged helix' DNA-binding domain"/>
    <property type="match status" value="1"/>
</dbReference>
<dbReference type="PANTHER" id="PTHR42756">
    <property type="entry name" value="TRANSCRIPTIONAL REGULATOR, MARR"/>
    <property type="match status" value="1"/>
</dbReference>
<dbReference type="InterPro" id="IPR011991">
    <property type="entry name" value="ArsR-like_HTH"/>
</dbReference>
<dbReference type="GO" id="GO:0003677">
    <property type="term" value="F:DNA binding"/>
    <property type="evidence" value="ECO:0007669"/>
    <property type="project" value="UniProtKB-KW"/>
</dbReference>
<evidence type="ECO:0000256" key="3">
    <source>
        <dbReference type="ARBA" id="ARBA00023163"/>
    </source>
</evidence>
<dbReference type="InterPro" id="IPR000835">
    <property type="entry name" value="HTH_MarR-typ"/>
</dbReference>
<name>A0A2P2BWU0_9FIRM</name>